<dbReference type="Proteomes" id="UP000027730">
    <property type="component" value="Unassembled WGS sequence"/>
</dbReference>
<keyword evidence="2" id="KW-0521">NADP</keyword>
<name>A0A074X8B4_9PEZI</name>
<dbReference type="GO" id="GO:0016491">
    <property type="term" value="F:oxidoreductase activity"/>
    <property type="evidence" value="ECO:0007669"/>
    <property type="project" value="UniProtKB-KW"/>
</dbReference>
<keyword evidence="3" id="KW-0560">Oxidoreductase</keyword>
<dbReference type="SUPFAM" id="SSF51735">
    <property type="entry name" value="NAD(P)-binding Rossmann-fold domains"/>
    <property type="match status" value="1"/>
</dbReference>
<dbReference type="OrthoDB" id="191139at2759"/>
<evidence type="ECO:0000313" key="6">
    <source>
        <dbReference type="Proteomes" id="UP000027730"/>
    </source>
</evidence>
<evidence type="ECO:0000256" key="3">
    <source>
        <dbReference type="ARBA" id="ARBA00023002"/>
    </source>
</evidence>
<evidence type="ECO:0000256" key="1">
    <source>
        <dbReference type="ARBA" id="ARBA00006484"/>
    </source>
</evidence>
<evidence type="ECO:0000313" key="5">
    <source>
        <dbReference type="EMBL" id="KEQ78277.1"/>
    </source>
</evidence>
<keyword evidence="6" id="KW-1185">Reference proteome</keyword>
<dbReference type="HOGENOM" id="CLU_010194_9_0_1"/>
<dbReference type="AlphaFoldDB" id="A0A074X8B4"/>
<evidence type="ECO:0000256" key="4">
    <source>
        <dbReference type="RuleBase" id="RU000363"/>
    </source>
</evidence>
<gene>
    <name evidence="5" type="ORF">M436DRAFT_78102</name>
</gene>
<accession>A0A074X8B4</accession>
<evidence type="ECO:0000256" key="2">
    <source>
        <dbReference type="ARBA" id="ARBA00022857"/>
    </source>
</evidence>
<dbReference type="InterPro" id="IPR036291">
    <property type="entry name" value="NAD(P)-bd_dom_sf"/>
</dbReference>
<dbReference type="RefSeq" id="XP_013432477.1">
    <property type="nucleotide sequence ID" value="XM_013577023.1"/>
</dbReference>
<proteinExistence type="inferred from homology"/>
<protein>
    <submittedName>
        <fullName evidence="5">NAD(P)-binding protein</fullName>
    </submittedName>
</protein>
<dbReference type="PROSITE" id="PS00061">
    <property type="entry name" value="ADH_SHORT"/>
    <property type="match status" value="1"/>
</dbReference>
<dbReference type="InterPro" id="IPR020904">
    <property type="entry name" value="Sc_DH/Rdtase_CS"/>
</dbReference>
<dbReference type="InterPro" id="IPR002347">
    <property type="entry name" value="SDR_fam"/>
</dbReference>
<organism evidence="5 6">
    <name type="scientific">Aureobasidium namibiae CBS 147.97</name>
    <dbReference type="NCBI Taxonomy" id="1043004"/>
    <lineage>
        <taxon>Eukaryota</taxon>
        <taxon>Fungi</taxon>
        <taxon>Dikarya</taxon>
        <taxon>Ascomycota</taxon>
        <taxon>Pezizomycotina</taxon>
        <taxon>Dothideomycetes</taxon>
        <taxon>Dothideomycetidae</taxon>
        <taxon>Dothideales</taxon>
        <taxon>Saccotheciaceae</taxon>
        <taxon>Aureobasidium</taxon>
    </lineage>
</organism>
<dbReference type="Gene3D" id="3.40.50.720">
    <property type="entry name" value="NAD(P)-binding Rossmann-like Domain"/>
    <property type="match status" value="1"/>
</dbReference>
<dbReference type="EMBL" id="KL584702">
    <property type="protein sequence ID" value="KEQ78277.1"/>
    <property type="molecule type" value="Genomic_DNA"/>
</dbReference>
<dbReference type="PANTHER" id="PTHR43490">
    <property type="entry name" value="(+)-NEOMENTHOL DEHYDROGENASE"/>
    <property type="match status" value="1"/>
</dbReference>
<dbReference type="PANTHER" id="PTHR43490:SF99">
    <property type="entry name" value="SHORT-CHAIN DEHYDROGENASE_REDUCTASE"/>
    <property type="match status" value="1"/>
</dbReference>
<dbReference type="PRINTS" id="PR00080">
    <property type="entry name" value="SDRFAMILY"/>
</dbReference>
<sequence>MPPVILVTGANRGIGFCIAQASDAVRKLKALAIQGTFEPMSLDVTSDQSMHGLIALIKERHGKLDVLINNAGIAAVPSSDLSDYSQAFNSVLDTNVTSVGLLTSLLTPLLRQSESAKVINISSGRASVERLTSGDLPPTVSVPYSVSKVALNIMTLEMAKTESNITFYLANPGHCSTAFNGYKGKKDPLLGAEVAANLAFGDYKSGFWHNDEGSMQMMPW</sequence>
<dbReference type="Pfam" id="PF00106">
    <property type="entry name" value="adh_short"/>
    <property type="match status" value="1"/>
</dbReference>
<reference evidence="5 6" key="1">
    <citation type="journal article" date="2014" name="BMC Genomics">
        <title>Genome sequencing of four Aureobasidium pullulans varieties: biotechnological potential, stress tolerance, and description of new species.</title>
        <authorList>
            <person name="Gostin Ar C."/>
            <person name="Ohm R.A."/>
            <person name="Kogej T."/>
            <person name="Sonjak S."/>
            <person name="Turk M."/>
            <person name="Zajc J."/>
            <person name="Zalar P."/>
            <person name="Grube M."/>
            <person name="Sun H."/>
            <person name="Han J."/>
            <person name="Sharma A."/>
            <person name="Chiniquy J."/>
            <person name="Ngan C.Y."/>
            <person name="Lipzen A."/>
            <person name="Barry K."/>
            <person name="Grigoriev I.V."/>
            <person name="Gunde-Cimerman N."/>
        </authorList>
    </citation>
    <scope>NUCLEOTIDE SEQUENCE [LARGE SCALE GENOMIC DNA]</scope>
    <source>
        <strain evidence="5 6">CBS 147.97</strain>
    </source>
</reference>
<dbReference type="PRINTS" id="PR00081">
    <property type="entry name" value="GDHRDH"/>
</dbReference>
<comment type="similarity">
    <text evidence="1 4">Belongs to the short-chain dehydrogenases/reductases (SDR) family.</text>
</comment>
<dbReference type="GO" id="GO:0016020">
    <property type="term" value="C:membrane"/>
    <property type="evidence" value="ECO:0007669"/>
    <property type="project" value="TreeGrafter"/>
</dbReference>
<dbReference type="GeneID" id="25416151"/>